<reference evidence="5 6" key="1">
    <citation type="submission" date="2015-08" db="EMBL/GenBank/DDBJ databases">
        <title>Ancestral chromatin configuration constrains chromatin evolution on differentiating sex chromosomes in Drosophila.</title>
        <authorList>
            <person name="Zhou Q."/>
            <person name="Bachtrog D."/>
        </authorList>
    </citation>
    <scope>NUCLEOTIDE SEQUENCE [LARGE SCALE GENOMIC DNA]</scope>
    <source>
        <tissue evidence="5">Whole larvae</tissue>
    </source>
</reference>
<dbReference type="PANTHER" id="PTHR22918:SF6">
    <property type="entry name" value="EG:8D8.1 PROTEIN-RELATED"/>
    <property type="match status" value="1"/>
</dbReference>
<gene>
    <name evidence="5" type="ORF">Dbus_chrXg132</name>
</gene>
<keyword evidence="6" id="KW-1185">Reference proteome</keyword>
<evidence type="ECO:0000313" key="5">
    <source>
        <dbReference type="EMBL" id="ALC48276.1"/>
    </source>
</evidence>
<evidence type="ECO:0000256" key="1">
    <source>
        <dbReference type="ARBA" id="ARBA00004613"/>
    </source>
</evidence>
<evidence type="ECO:0000256" key="3">
    <source>
        <dbReference type="SAM" id="Coils"/>
    </source>
</evidence>
<keyword evidence="4" id="KW-0732">Signal</keyword>
<protein>
    <submittedName>
        <fullName evidence="5">Fs-1-N</fullName>
    </submittedName>
</protein>
<dbReference type="EMBL" id="CP012528">
    <property type="protein sequence ID" value="ALC48276.1"/>
    <property type="molecule type" value="Genomic_DNA"/>
</dbReference>
<sequence length="2079" mass="234523">MKLLCLLLCVYCAQSSGAGSAKTLAQQRAEVEKLRGELNEAFEAGEPEPEGVIVQPGWTQKTAGQQATPSKVVVNESNLKAAQQLRQEINQAVRQQGQTQEVKELEAAIKAKTAAAEKDSALGSAQQEMLGAAQEDDPQLQTNVVDAAALDIDLEQLQQLELSKRRTREMLQLSRIEEEMQFELGVDVQQWLQFMQNGSVYLLGRRSNDLLVLQWQEQNFQTIGALPLPAEVTTLISWELPQGSVLLLASEQQLLWQRLQLQPLELQPIWQWPLGNSIEKLLPFAWDNRDYLALVQQQTLSIYAYNMSALEFWIVQRLRMEAPITTLAVLDTARELLLAVGQPEQALIYAQQSGELTWQLRQRLAAPQLLDIEAFQMGGRSYLALGGQQPQILAYVQGQLLPRTLLGQNFGHVERFLAVPVRSYRDDLLLLVQHRVHFDTHSLLQLEVLIWNGEAFEASLPPPCVLGAQTRYGASCLLDEQREAGLKGATLLRQQQMPMMLLVPRQAAPSGLFRLHTQLLPRNSELHDLQEIYDFMRQWLQEQDKELAAMQSELQQLHTPLLVNEGAHIEQLFVNDLPWTEADAQLDLHTLLQDIRVLKDQLPATGARDKRQPQSHAQIFPYHYEQLDVDYVLAEQLSLQRWNDLPFYVQNATLQFNGSLNVQQLQVLQPRVLPQAAAAKPSSNQLQRLLLKGNLDCKFINGIEWHKFNQNLVWRREPLHLSQLLVQGPIVFEDSLHLSSLNELSFPDDYLWSQGSATTVVHAPKQFTQTLSVNALDTVGAINGRDPLDAITLSDDQEWPGLVSFSQLEVSEQLQLNGSAQGREFEDAPLNPTLQEAQHITAGCHFAKLLVQGPLRLRGLLDNSSFEALLGDLAQRQADANEEIVIAGLKQIEKLALPVDAHVADGQVSGIPLEQFVTKHTTQQLDGLSSLAGFVYFHRLNVSGSYDGVQLEQLQREALRVDAPLKASSTRLRFEQAPQVAQLEVIDSLNDVALTDYQTLLEPVHLQSAHFDNLQAAQLNVQQDVTGAAKLNGQTLQQLLKQQQTLPSLLQVQDLILPNGVQAAQLQGLQAELLLNFLQQLDELPLLILHGQLQVQHITVQGAVQALAGINGHDLAQLQRDVVWLDREQELHTSWRFEQPVSFASDLSLNGSYNELHLLPEVMQDVVWRSEQPLTIVGTKRFTGHLQVLEQLQLHGLNGVPMEHVAHTLKPLVFQGNVSLAAALNVHELQLLGELNGHSLEPLQEKLSYSTEYQQFVVRGVVPLPALELEELTVLGHLGNRSYEPLQQFFDNLVYKSETNPLITSPKIFNGRVSLEGGVHVQQLNGVNLTQLLPQLIYLDEAEVTITSPVRFMAPISMKQLEVSHLSLPGHLLNGCNITDWIYDTVRVDKNWEATVPLSFAAGSLDYNALEVSQLNHLNLSNLITLHTPQELSMPLLAKELHLTGGQVVFTGLVNEQYNLTEEYANTLLTESPHVQRVETPLVLQSIDVTGNVYASAPVNGNAQLNLSDVASSQEAELVLQTPIYFSRLLAPELLSQQQQLNGFDFTSWHSNSLWSKGRATQRISGNWSVRWLRVKQAPENAEIRQRRQLDAVAWRQNFGELCQRIGRLFGLLPYKLTQLRSQFAIKQTAQQRDLRRVLLLQDGNYLLLNEQGCWTRVYRWNGTGYKALAAFESGPVDELWELEAVDNNSFSFVTRNQMAEQSNCSNRQQLQSWRLAGEQLEMLKMPKEKFKQLQVEQPLDMEQPWHSVRYINASQVESDTAAGYSPQQLVILRQRLLQQLSFRLQTEVSITQLSIPERDLYEDEQLLEQVLNLMTQLPQLNTLPLPNTPARVLAWRSVQLTWQALEELQALEQRYNATQEQQQQQAQLQQFMLQLLDLAYEPGQDDSSQLHDVIARLRELQAKLEVDQEAPVSSSSSEQSTQLPQSAQAWRSVETIRLDVGRGQQTHALYARLTLPITMPMPSIAHVQLYYGNGSLFQTLPAADKARHLVQLRVREETLLAFVEHCCQVRVFIYRGLQGFVPFAQFQAPFQVLQLLMLRLPLSHAPGARYMLAVAQPRQLSFYELLVPGLLEPWLHCN</sequence>
<feature type="coiled-coil region" evidence="3">
    <location>
        <begin position="1842"/>
        <end position="1911"/>
    </location>
</feature>
<dbReference type="STRING" id="30019.A0A0M4ESH6"/>
<dbReference type="PANTHER" id="PTHR22918">
    <property type="entry name" value="SEMINAL PLASMA PROTEIN"/>
    <property type="match status" value="1"/>
</dbReference>
<dbReference type="GO" id="GO:0008201">
    <property type="term" value="F:heparin binding"/>
    <property type="evidence" value="ECO:0007669"/>
    <property type="project" value="TreeGrafter"/>
</dbReference>
<evidence type="ECO:0000256" key="4">
    <source>
        <dbReference type="SAM" id="SignalP"/>
    </source>
</evidence>
<evidence type="ECO:0000256" key="2">
    <source>
        <dbReference type="ARBA" id="ARBA00022525"/>
    </source>
</evidence>
<feature type="chain" id="PRO_5005793644" evidence="4">
    <location>
        <begin position="18"/>
        <end position="2079"/>
    </location>
</feature>
<keyword evidence="2" id="KW-0964">Secreted</keyword>
<evidence type="ECO:0000313" key="6">
    <source>
        <dbReference type="Proteomes" id="UP000494163"/>
    </source>
</evidence>
<comment type="subcellular location">
    <subcellularLocation>
        <location evidence="1">Secreted</location>
    </subcellularLocation>
</comment>
<dbReference type="OrthoDB" id="6022258at2759"/>
<organism evidence="5 6">
    <name type="scientific">Drosophila busckii</name>
    <name type="common">Fruit fly</name>
    <dbReference type="NCBI Taxonomy" id="30019"/>
    <lineage>
        <taxon>Eukaryota</taxon>
        <taxon>Metazoa</taxon>
        <taxon>Ecdysozoa</taxon>
        <taxon>Arthropoda</taxon>
        <taxon>Hexapoda</taxon>
        <taxon>Insecta</taxon>
        <taxon>Pterygota</taxon>
        <taxon>Neoptera</taxon>
        <taxon>Endopterygota</taxon>
        <taxon>Diptera</taxon>
        <taxon>Brachycera</taxon>
        <taxon>Muscomorpha</taxon>
        <taxon>Ephydroidea</taxon>
        <taxon>Drosophilidae</taxon>
        <taxon>Drosophila</taxon>
    </lineage>
</organism>
<dbReference type="GO" id="GO:0009986">
    <property type="term" value="C:cell surface"/>
    <property type="evidence" value="ECO:0007669"/>
    <property type="project" value="TreeGrafter"/>
</dbReference>
<dbReference type="Proteomes" id="UP000494163">
    <property type="component" value="Chromosome X"/>
</dbReference>
<feature type="coiled-coil region" evidence="3">
    <location>
        <begin position="75"/>
        <end position="102"/>
    </location>
</feature>
<dbReference type="GO" id="GO:0005576">
    <property type="term" value="C:extracellular region"/>
    <property type="evidence" value="ECO:0007669"/>
    <property type="project" value="UniProtKB-SubCell"/>
</dbReference>
<name>A0A0M4ESH6_DROBS</name>
<accession>A0A0M4ESH6</accession>
<dbReference type="OMA" id="SAQLIWP"/>
<feature type="signal peptide" evidence="4">
    <location>
        <begin position="1"/>
        <end position="17"/>
    </location>
</feature>
<proteinExistence type="predicted"/>
<dbReference type="InterPro" id="IPR051666">
    <property type="entry name" value="SP_Capacitation_Regulator"/>
</dbReference>
<keyword evidence="3" id="KW-0175">Coiled coil</keyword>